<dbReference type="GO" id="GO:0004803">
    <property type="term" value="F:transposase activity"/>
    <property type="evidence" value="ECO:0007669"/>
    <property type="project" value="TreeGrafter"/>
</dbReference>
<sequence length="84" mass="9202">MALHGDITLATDLDIYFYDPHSPWQRGSNENTSGLLRQYFPKAPTSPRVSSGDPDWATPNEKLTAVLDSPAANDGLTSGRVKDR</sequence>
<keyword evidence="2" id="KW-1185">Reference proteome</keyword>
<dbReference type="Proteomes" id="UP000317982">
    <property type="component" value="Unassembled WGS sequence"/>
</dbReference>
<comment type="caution">
    <text evidence="1">The sequence shown here is derived from an EMBL/GenBank/DDBJ whole genome shotgun (WGS) entry which is preliminary data.</text>
</comment>
<evidence type="ECO:0000313" key="2">
    <source>
        <dbReference type="Proteomes" id="UP000317982"/>
    </source>
</evidence>
<reference evidence="1 2" key="1">
    <citation type="submission" date="2019-07" db="EMBL/GenBank/DDBJ databases">
        <title>Cryptosporangium phraense sp. nov., isolated from plant litter.</title>
        <authorList>
            <person name="Suriyachadkun C."/>
        </authorList>
    </citation>
    <scope>NUCLEOTIDE SEQUENCE [LARGE SCALE GENOMIC DNA]</scope>
    <source>
        <strain evidence="1 2">A-T 5661</strain>
    </source>
</reference>
<dbReference type="InterPro" id="IPR051917">
    <property type="entry name" value="Transposase-Integrase"/>
</dbReference>
<protein>
    <submittedName>
        <fullName evidence="1">IS30 family transposase</fullName>
    </submittedName>
</protein>
<dbReference type="InParanoid" id="A0A545AH86"/>
<dbReference type="GO" id="GO:0005829">
    <property type="term" value="C:cytosol"/>
    <property type="evidence" value="ECO:0007669"/>
    <property type="project" value="TreeGrafter"/>
</dbReference>
<dbReference type="AlphaFoldDB" id="A0A545AH86"/>
<dbReference type="PANTHER" id="PTHR10948">
    <property type="entry name" value="TRANSPOSASE"/>
    <property type="match status" value="1"/>
</dbReference>
<dbReference type="OrthoDB" id="9803231at2"/>
<dbReference type="PANTHER" id="PTHR10948:SF23">
    <property type="entry name" value="TRANSPOSASE INSI FOR INSERTION SEQUENCE ELEMENT IS30A-RELATED"/>
    <property type="match status" value="1"/>
</dbReference>
<dbReference type="EMBL" id="VIRS01000049">
    <property type="protein sequence ID" value="TQS40045.1"/>
    <property type="molecule type" value="Genomic_DNA"/>
</dbReference>
<evidence type="ECO:0000313" key="1">
    <source>
        <dbReference type="EMBL" id="TQS40045.1"/>
    </source>
</evidence>
<name>A0A545AH86_9ACTN</name>
<organism evidence="1 2">
    <name type="scientific">Cryptosporangium phraense</name>
    <dbReference type="NCBI Taxonomy" id="2593070"/>
    <lineage>
        <taxon>Bacteria</taxon>
        <taxon>Bacillati</taxon>
        <taxon>Actinomycetota</taxon>
        <taxon>Actinomycetes</taxon>
        <taxon>Cryptosporangiales</taxon>
        <taxon>Cryptosporangiaceae</taxon>
        <taxon>Cryptosporangium</taxon>
    </lineage>
</organism>
<gene>
    <name evidence="1" type="ORF">FL583_37070</name>
</gene>
<dbReference type="GO" id="GO:0032196">
    <property type="term" value="P:transposition"/>
    <property type="evidence" value="ECO:0007669"/>
    <property type="project" value="TreeGrafter"/>
</dbReference>
<accession>A0A545AH86</accession>
<proteinExistence type="predicted"/>